<keyword evidence="6 7" id="KW-0687">Ribonucleoprotein</keyword>
<dbReference type="SUPFAM" id="SSF54928">
    <property type="entry name" value="RNA-binding domain, RBD"/>
    <property type="match status" value="2"/>
</dbReference>
<gene>
    <name evidence="6 7" type="primary">LOC107425209</name>
</gene>
<evidence type="ECO:0000259" key="4">
    <source>
        <dbReference type="PROSITE" id="PS50102"/>
    </source>
</evidence>
<evidence type="ECO:0000256" key="1">
    <source>
        <dbReference type="ARBA" id="ARBA00022737"/>
    </source>
</evidence>
<accession>A0A6P6GCW6</accession>
<evidence type="ECO:0000313" key="6">
    <source>
        <dbReference type="RefSeq" id="XP_024931978.3"/>
    </source>
</evidence>
<dbReference type="RefSeq" id="XP_024931979.3">
    <property type="nucleotide sequence ID" value="XM_025076211.3"/>
</dbReference>
<name>A0A6P6GCW6_ZIZJJ</name>
<protein>
    <submittedName>
        <fullName evidence="6 7">Heterogeneous nuclear ribonucleoprotein 1 isoform X1</fullName>
    </submittedName>
</protein>
<dbReference type="InterPro" id="IPR035979">
    <property type="entry name" value="RBD_domain_sf"/>
</dbReference>
<dbReference type="Gene3D" id="3.30.70.330">
    <property type="match status" value="2"/>
</dbReference>
<dbReference type="GO" id="GO:0003723">
    <property type="term" value="F:RNA binding"/>
    <property type="evidence" value="ECO:0007669"/>
    <property type="project" value="UniProtKB-UniRule"/>
</dbReference>
<evidence type="ECO:0000256" key="2">
    <source>
        <dbReference type="ARBA" id="ARBA00022884"/>
    </source>
</evidence>
<dbReference type="Pfam" id="PF00076">
    <property type="entry name" value="RRM_1"/>
    <property type="match status" value="2"/>
</dbReference>
<keyword evidence="5" id="KW-1185">Reference proteome</keyword>
<dbReference type="RefSeq" id="XP_024931978.3">
    <property type="nucleotide sequence ID" value="XM_025076210.3"/>
</dbReference>
<dbReference type="GO" id="GO:0000785">
    <property type="term" value="C:chromatin"/>
    <property type="evidence" value="ECO:0007669"/>
    <property type="project" value="TreeGrafter"/>
</dbReference>
<feature type="domain" description="RRM" evidence="4">
    <location>
        <begin position="54"/>
        <end position="130"/>
    </location>
</feature>
<dbReference type="PANTHER" id="PTHR48032:SF6">
    <property type="entry name" value="RNA-BINDING (RRM_RBD_RNP MOTIFS) FAMILY PROTEIN"/>
    <property type="match status" value="1"/>
</dbReference>
<dbReference type="GeneID" id="107425209"/>
<dbReference type="GO" id="GO:0005654">
    <property type="term" value="C:nucleoplasm"/>
    <property type="evidence" value="ECO:0007669"/>
    <property type="project" value="TreeGrafter"/>
</dbReference>
<dbReference type="GO" id="GO:1990904">
    <property type="term" value="C:ribonucleoprotein complex"/>
    <property type="evidence" value="ECO:0007669"/>
    <property type="project" value="UniProtKB-KW"/>
</dbReference>
<dbReference type="PANTHER" id="PTHR48032">
    <property type="entry name" value="RNA-BINDING PROTEIN MUSASHI HOMOLOG RBP6"/>
    <property type="match status" value="1"/>
</dbReference>
<sequence length="368" mass="40376">MDGFSEQGQYGDDTMHYNDQEFHKEFEQREQQHDSGLGFAMRDSIGGHRDSASGKLFVGGVAWETTEESFADYFSKYGEIIDSVIMIDKHSGRPRGFGFVTFADPAVADKVLEEDHVLDSRAVEVKRTVPREDMEVRGIIKTKKIFVGGLPASLTNDELREYFSLYGSIVDYQIMLDYKTGRSRGFGFITFENEDAVEKIFLEGKIHELGGKQVEIKRAEPRKGGDYNGNAVKSHGGFDSAAGRYGGYNSGNWYNGKMGRGYDGYSAYDVYGNYVGDYGGSYVGFYGGYPYGFGYGGTMYGSAGFGGNGYGIPGGYIGVTAYGGNNGRGYGNGFVDHNSGAGNGGFDTGKGYDRSDVYMNGRYHPYLK</sequence>
<keyword evidence="2 3" id="KW-0694">RNA-binding</keyword>
<dbReference type="PROSITE" id="PS50102">
    <property type="entry name" value="RRM"/>
    <property type="match status" value="2"/>
</dbReference>
<evidence type="ECO:0000313" key="7">
    <source>
        <dbReference type="RefSeq" id="XP_024931979.3"/>
    </source>
</evidence>
<dbReference type="KEGG" id="zju:107425209"/>
<proteinExistence type="predicted"/>
<evidence type="ECO:0000256" key="3">
    <source>
        <dbReference type="PROSITE-ProRule" id="PRU00176"/>
    </source>
</evidence>
<dbReference type="GO" id="GO:0010468">
    <property type="term" value="P:regulation of gene expression"/>
    <property type="evidence" value="ECO:0007669"/>
    <property type="project" value="TreeGrafter"/>
</dbReference>
<evidence type="ECO:0000313" key="5">
    <source>
        <dbReference type="Proteomes" id="UP001652623"/>
    </source>
</evidence>
<dbReference type="Proteomes" id="UP001652623">
    <property type="component" value="Chromosome 1"/>
</dbReference>
<feature type="domain" description="RRM" evidence="4">
    <location>
        <begin position="143"/>
        <end position="221"/>
    </location>
</feature>
<dbReference type="SMART" id="SM00360">
    <property type="entry name" value="RRM"/>
    <property type="match status" value="2"/>
</dbReference>
<keyword evidence="1" id="KW-0677">Repeat</keyword>
<reference evidence="5 6" key="1">
    <citation type="submission" date="2025-05" db="UniProtKB">
        <authorList>
            <consortium name="RefSeq"/>
        </authorList>
    </citation>
    <scope>NUCLEOTIDE SEQUENCE [LARGE SCALE GENOMIC DNA]</scope>
    <source>
        <tissue evidence="6 7">Seedling</tissue>
    </source>
</reference>
<dbReference type="InterPro" id="IPR000504">
    <property type="entry name" value="RRM_dom"/>
</dbReference>
<organism evidence="5 6">
    <name type="scientific">Ziziphus jujuba</name>
    <name type="common">Chinese jujube</name>
    <name type="synonym">Ziziphus sativa</name>
    <dbReference type="NCBI Taxonomy" id="326968"/>
    <lineage>
        <taxon>Eukaryota</taxon>
        <taxon>Viridiplantae</taxon>
        <taxon>Streptophyta</taxon>
        <taxon>Embryophyta</taxon>
        <taxon>Tracheophyta</taxon>
        <taxon>Spermatophyta</taxon>
        <taxon>Magnoliopsida</taxon>
        <taxon>eudicotyledons</taxon>
        <taxon>Gunneridae</taxon>
        <taxon>Pentapetalae</taxon>
        <taxon>rosids</taxon>
        <taxon>fabids</taxon>
        <taxon>Rosales</taxon>
        <taxon>Rhamnaceae</taxon>
        <taxon>Paliureae</taxon>
        <taxon>Ziziphus</taxon>
    </lineage>
</organism>
<dbReference type="InterPro" id="IPR012677">
    <property type="entry name" value="Nucleotide-bd_a/b_plait_sf"/>
</dbReference>